<evidence type="ECO:0000256" key="2">
    <source>
        <dbReference type="ARBA" id="ARBA00009211"/>
    </source>
</evidence>
<reference evidence="10" key="1">
    <citation type="submission" date="2018-02" db="EMBL/GenBank/DDBJ databases">
        <title>Rhizophora mucronata_Transcriptome.</title>
        <authorList>
            <person name="Meera S.P."/>
            <person name="Sreeshan A."/>
            <person name="Augustine A."/>
        </authorList>
    </citation>
    <scope>NUCLEOTIDE SEQUENCE</scope>
    <source>
        <tissue evidence="10">Leaf</tissue>
    </source>
</reference>
<evidence type="ECO:0000259" key="9">
    <source>
        <dbReference type="PROSITE" id="PS51358"/>
    </source>
</evidence>
<dbReference type="GO" id="GO:0042254">
    <property type="term" value="P:ribosome biogenesis"/>
    <property type="evidence" value="ECO:0007669"/>
    <property type="project" value="UniProtKB-KW"/>
</dbReference>
<evidence type="ECO:0000256" key="8">
    <source>
        <dbReference type="SAM" id="MobiDB-lite"/>
    </source>
</evidence>
<feature type="domain" description="Nop" evidence="9">
    <location>
        <begin position="280"/>
        <end position="398"/>
    </location>
</feature>
<dbReference type="Pfam" id="PF01798">
    <property type="entry name" value="Nop"/>
    <property type="match status" value="1"/>
</dbReference>
<sequence>MLVLFETPAGFALFKVLDEGKLSKVEDLLKEFSSADSARKVVKLKAFSKFENTSEALEAATKLIDSTPSKGLRKFLRAHCDGESLAVADSKLGNAIKDKLKIECVHNNAVMELMRGLRSQLTELISGLATQDLAPMSLGLSHSLSRYKLKFSPDKVDTMIIQAIGLLDDLDKELNTYAMRVREWYGWHFPELAKIVQDNILYAKAVKLMGSRDNAAKLDFSEILPEEVETELKEASVISMGTEVSDVDLANIKELCDQVLSLSEYRAQLYDYLKSRMNTVAPNLTVLVGELVGARLIAHGGSLLNLAKQPGSTVQILGAEKALFRALKTKHATPKYGLLYHASLVGQAGPKMKGKISRSLAAKAALAIRCDALGDSQDNSMGLENRLKLETRLRNLEGRELGRSAGSAKGKPKIEAYDRDKKKGAGALITAAKTYNPSADSIIGQMAISNAGDEEETIQKKKAELETYKTQNSAEEVAVVVVEKTKEKKKKKKKRKTITPEDLHKQKDELWASQMS</sequence>
<comment type="subcellular location">
    <subcellularLocation>
        <location evidence="1">Nucleus</location>
        <location evidence="1">Nucleolus</location>
    </subcellularLocation>
</comment>
<dbReference type="GO" id="GO:0032040">
    <property type="term" value="C:small-subunit processome"/>
    <property type="evidence" value="ECO:0007669"/>
    <property type="project" value="InterPro"/>
</dbReference>
<protein>
    <recommendedName>
        <fullName evidence="3">Nucleolar protein 58</fullName>
    </recommendedName>
</protein>
<dbReference type="FunFam" id="1.10.287.4070:FF:000001">
    <property type="entry name" value="Probable Nucleolar protein 58"/>
    <property type="match status" value="1"/>
</dbReference>
<name>A0A2P2M344_RHIMU</name>
<feature type="compositionally biased region" description="Basic and acidic residues" evidence="8">
    <location>
        <begin position="498"/>
        <end position="510"/>
    </location>
</feature>
<evidence type="ECO:0000256" key="4">
    <source>
        <dbReference type="ARBA" id="ARBA00022517"/>
    </source>
</evidence>
<dbReference type="InterPro" id="IPR012974">
    <property type="entry name" value="NOP58/56_N"/>
</dbReference>
<feature type="region of interest" description="Disordered" evidence="8">
    <location>
        <begin position="484"/>
        <end position="516"/>
    </location>
</feature>
<evidence type="ECO:0000256" key="1">
    <source>
        <dbReference type="ARBA" id="ARBA00004604"/>
    </source>
</evidence>
<comment type="function">
    <text evidence="7">Required for pre-18S rRNA processing. May bind microtubules.</text>
</comment>
<dbReference type="InterPro" id="IPR045056">
    <property type="entry name" value="Nop56/Nop58"/>
</dbReference>
<dbReference type="PANTHER" id="PTHR10894">
    <property type="entry name" value="NUCLEOLAR PROTEIN 5 NUCLEOLAR PROTEIN NOP5 NOP58"/>
    <property type="match status" value="1"/>
</dbReference>
<dbReference type="InterPro" id="IPR036070">
    <property type="entry name" value="Nop_dom_sf"/>
</dbReference>
<dbReference type="Gene3D" id="1.10.287.4070">
    <property type="match status" value="1"/>
</dbReference>
<evidence type="ECO:0000256" key="7">
    <source>
        <dbReference type="ARBA" id="ARBA00024837"/>
    </source>
</evidence>
<dbReference type="GO" id="GO:0031428">
    <property type="term" value="C:box C/D methylation guide snoRNP complex"/>
    <property type="evidence" value="ECO:0007669"/>
    <property type="project" value="InterPro"/>
</dbReference>
<evidence type="ECO:0000256" key="5">
    <source>
        <dbReference type="ARBA" id="ARBA00023242"/>
    </source>
</evidence>
<evidence type="ECO:0000256" key="3">
    <source>
        <dbReference type="ARBA" id="ARBA00020379"/>
    </source>
</evidence>
<comment type="similarity">
    <text evidence="2">Belongs to the NOP5/NOP56 family.</text>
</comment>
<dbReference type="Pfam" id="PF08156">
    <property type="entry name" value="NOP5NT"/>
    <property type="match status" value="1"/>
</dbReference>
<organism evidence="10">
    <name type="scientific">Rhizophora mucronata</name>
    <name type="common">Asiatic mangrove</name>
    <dbReference type="NCBI Taxonomy" id="61149"/>
    <lineage>
        <taxon>Eukaryota</taxon>
        <taxon>Viridiplantae</taxon>
        <taxon>Streptophyta</taxon>
        <taxon>Embryophyta</taxon>
        <taxon>Tracheophyta</taxon>
        <taxon>Spermatophyta</taxon>
        <taxon>Magnoliopsida</taxon>
        <taxon>eudicotyledons</taxon>
        <taxon>Gunneridae</taxon>
        <taxon>Pentapetalae</taxon>
        <taxon>rosids</taxon>
        <taxon>fabids</taxon>
        <taxon>Malpighiales</taxon>
        <taxon>Rhizophoraceae</taxon>
        <taxon>Rhizophora</taxon>
    </lineage>
</organism>
<dbReference type="InterPro" id="IPR012976">
    <property type="entry name" value="NOSIC"/>
</dbReference>
<proteinExistence type="inferred from homology"/>
<dbReference type="PROSITE" id="PS51358">
    <property type="entry name" value="NOP"/>
    <property type="match status" value="1"/>
</dbReference>
<feature type="compositionally biased region" description="Basic residues" evidence="8">
    <location>
        <begin position="487"/>
        <end position="497"/>
    </location>
</feature>
<keyword evidence="4" id="KW-0690">Ribosome biogenesis</keyword>
<dbReference type="PANTHER" id="PTHR10894:SF1">
    <property type="entry name" value="NUCLEOLAR PROTEIN 58"/>
    <property type="match status" value="1"/>
</dbReference>
<dbReference type="SUPFAM" id="SSF89124">
    <property type="entry name" value="Nop domain"/>
    <property type="match status" value="1"/>
</dbReference>
<dbReference type="GO" id="GO:0030515">
    <property type="term" value="F:snoRNA binding"/>
    <property type="evidence" value="ECO:0007669"/>
    <property type="project" value="InterPro"/>
</dbReference>
<accession>A0A2P2M344</accession>
<dbReference type="SMART" id="SM00931">
    <property type="entry name" value="NOSIC"/>
    <property type="match status" value="1"/>
</dbReference>
<keyword evidence="5" id="KW-0539">Nucleus</keyword>
<keyword evidence="6" id="KW-0687">Ribonucleoprotein</keyword>
<dbReference type="EMBL" id="GGEC01044158">
    <property type="protein sequence ID" value="MBX24642.1"/>
    <property type="molecule type" value="Transcribed_RNA"/>
</dbReference>
<evidence type="ECO:0000313" key="10">
    <source>
        <dbReference type="EMBL" id="MBX24642.1"/>
    </source>
</evidence>
<evidence type="ECO:0000256" key="6">
    <source>
        <dbReference type="ARBA" id="ARBA00023274"/>
    </source>
</evidence>
<dbReference type="InterPro" id="IPR002687">
    <property type="entry name" value="Nop_dom"/>
</dbReference>
<dbReference type="FunFam" id="1.10.246.90:FF:000003">
    <property type="entry name" value="Nucleolar protein 58"/>
    <property type="match status" value="1"/>
</dbReference>
<dbReference type="AlphaFoldDB" id="A0A2P2M344"/>
<dbReference type="Gene3D" id="1.10.246.90">
    <property type="entry name" value="Nop domain"/>
    <property type="match status" value="1"/>
</dbReference>
<dbReference type="InterPro" id="IPR042239">
    <property type="entry name" value="Nop_C"/>
</dbReference>